<organism evidence="4 5">
    <name type="scientific">Syphacia muris</name>
    <dbReference type="NCBI Taxonomy" id="451379"/>
    <lineage>
        <taxon>Eukaryota</taxon>
        <taxon>Metazoa</taxon>
        <taxon>Ecdysozoa</taxon>
        <taxon>Nematoda</taxon>
        <taxon>Chromadorea</taxon>
        <taxon>Rhabditida</taxon>
        <taxon>Spirurina</taxon>
        <taxon>Oxyuridomorpha</taxon>
        <taxon>Oxyuroidea</taxon>
        <taxon>Oxyuridae</taxon>
        <taxon>Syphacia</taxon>
    </lineage>
</organism>
<feature type="transmembrane region" description="Helical" evidence="1">
    <location>
        <begin position="573"/>
        <end position="597"/>
    </location>
</feature>
<reference evidence="5" key="1">
    <citation type="submission" date="2016-04" db="UniProtKB">
        <authorList>
            <consortium name="WormBaseParasite"/>
        </authorList>
    </citation>
    <scope>IDENTIFICATION</scope>
</reference>
<dbReference type="Gene3D" id="4.10.1240.10">
    <property type="entry name" value="GPCR, family 2, extracellular hormone receptor domain"/>
    <property type="match status" value="1"/>
</dbReference>
<name>A0A158R6B1_9BILA</name>
<evidence type="ECO:0000256" key="1">
    <source>
        <dbReference type="SAM" id="Phobius"/>
    </source>
</evidence>
<feature type="transmembrane region" description="Helical" evidence="1">
    <location>
        <begin position="488"/>
        <end position="511"/>
    </location>
</feature>
<keyword evidence="4" id="KW-1185">Reference proteome</keyword>
<feature type="transmembrane region" description="Helical" evidence="1">
    <location>
        <begin position="402"/>
        <end position="422"/>
    </location>
</feature>
<dbReference type="PROSITE" id="PS00022">
    <property type="entry name" value="EGF_1"/>
    <property type="match status" value="1"/>
</dbReference>
<evidence type="ECO:0000313" key="5">
    <source>
        <dbReference type="WBParaSite" id="SMUV_0001060001-mRNA-1"/>
    </source>
</evidence>
<keyword evidence="1" id="KW-0472">Membrane</keyword>
<protein>
    <submittedName>
        <fullName evidence="5">G_PROTEIN_RECEP_F2_4 domain-containing protein</fullName>
    </submittedName>
</protein>
<dbReference type="PROSITE" id="PS01186">
    <property type="entry name" value="EGF_2"/>
    <property type="match status" value="1"/>
</dbReference>
<evidence type="ECO:0000313" key="4">
    <source>
        <dbReference type="Proteomes" id="UP000046393"/>
    </source>
</evidence>
<evidence type="ECO:0000259" key="3">
    <source>
        <dbReference type="PROSITE" id="PS01186"/>
    </source>
</evidence>
<sequence>MVRFQVSTRELECKGSCSGSGHPVCYFSADKGLQQYFDENGGHCLCFEGYSGIACEITEMCNEEETVEVFGRIRWSKTPVNRTEIVSCPFGAQGDYIRRRCHWDAHSGMAIWQSLAGDETCRKQNSVLNELHLVSSYINNASTSHVGAVNAIDHVVVQLLQEPAFMPNITNVYFDGTVAEHITNIIANTLFRNWRNAKGNYTEIQKKVITLTKRLANSLPVPYSISSLKQRLAMKSFELSRDSQTFRVNVGNVCAIQPEQSNHSNVIRAICMQFAKIFSALDENSPVLIVSLKRRKYRQPLQIQLKPHVKDVNFTCVRYDEINDEWINDGIELLDSNRDDFVVCRTMDTGCFSLLPIAYFQKKYLIERIGSAVPVLITLLTAFGCIFMCIISVIKRKKIDRVVSYLFLLGFLLHLVQAIVLLSPDMVAAVYSLDSNLEISQYFLSISIIFAIAYLSFSLHSSLMASISAPQHQQQQYNYDSSTAAVSYIRCSIVVICIIAIPLLCTISFGIFRTSEEDTFVLNSVDSQYTLHYSVPATVTFAVIFVYCLLILKQANRLKKRYRYTEDKARQSTDLFYAVICIIFLYLTALCDTALFLHRSSPLLMLLHCIILILFVVLYCLFYAFLIALFNNWSSVESPTRSLERKRDISRGDLVDPDKNELLDFRLSDNSLDSPGNIPTNNVFQTQIYASAKPMVSIV</sequence>
<evidence type="ECO:0000259" key="2">
    <source>
        <dbReference type="PROSITE" id="PS00022"/>
    </source>
</evidence>
<proteinExistence type="predicted"/>
<feature type="transmembrane region" description="Helical" evidence="1">
    <location>
        <begin position="603"/>
        <end position="630"/>
    </location>
</feature>
<dbReference type="InterPro" id="IPR036445">
    <property type="entry name" value="GPCR_2_extracell_dom_sf"/>
</dbReference>
<dbReference type="AlphaFoldDB" id="A0A158R6B1"/>
<keyword evidence="1" id="KW-1133">Transmembrane helix</keyword>
<dbReference type="WBParaSite" id="SMUV_0001060001-mRNA-1">
    <property type="protein sequence ID" value="SMUV_0001060001-mRNA-1"/>
    <property type="gene ID" value="SMUV_0001060001"/>
</dbReference>
<dbReference type="InterPro" id="IPR000742">
    <property type="entry name" value="EGF"/>
</dbReference>
<accession>A0A158R6B1</accession>
<dbReference type="GO" id="GO:0016020">
    <property type="term" value="C:membrane"/>
    <property type="evidence" value="ECO:0007669"/>
    <property type="project" value="InterPro"/>
</dbReference>
<feature type="transmembrane region" description="Helical" evidence="1">
    <location>
        <begin position="531"/>
        <end position="552"/>
    </location>
</feature>
<dbReference type="GO" id="GO:0004930">
    <property type="term" value="F:G protein-coupled receptor activity"/>
    <property type="evidence" value="ECO:0007669"/>
    <property type="project" value="InterPro"/>
</dbReference>
<keyword evidence="1" id="KW-0812">Transmembrane</keyword>
<feature type="transmembrane region" description="Helical" evidence="1">
    <location>
        <begin position="369"/>
        <end position="390"/>
    </location>
</feature>
<feature type="transmembrane region" description="Helical" evidence="1">
    <location>
        <begin position="442"/>
        <end position="467"/>
    </location>
</feature>
<feature type="domain" description="EGF-like" evidence="2 3">
    <location>
        <begin position="44"/>
        <end position="55"/>
    </location>
</feature>
<dbReference type="Proteomes" id="UP000046393">
    <property type="component" value="Unplaced"/>
</dbReference>